<dbReference type="OrthoDB" id="5366220at2"/>
<sequence>MNVNLDTLLLHLAQFAPDRARENALLLCCLPGDRQRQLWATQLADPGLDWTYVLNQANDHGLMPLLYRQLVSLTHANHFVSTLVKTKLEKDFTDRTYFNLGVTLELLKLLRLFQAEGIPVLTFKGPVLAQFIHANLSLRQFIDLDLLVHQAQLPQAIDLLTTEGYIPGVVDLTPAQQAYYTRYFHEFTFVHPEKGVQIDLHWELIRQHFSFSPPPELAWENSISVKIGGQNVSTLSRELLVLYLCTHAAKENWSSLNTLYDLTCVINPPAGVNENGALHWDWITTHAGQLGTKRMLHLGLYLAHELLGTEVPASILAEIQQDQASCGQSESIIALALEVQRQLFAPPAAELATFSASHLFIKSMERWQDRYWYWLDVITTPTLADWQALPLPAALTFLYYPIRLSRLLYKYLLKVLLGSTLIRRQQKNTKEGPS</sequence>
<accession>B8HYI9</accession>
<dbReference type="HOGENOM" id="CLU_036186_0_0_3"/>
<proteinExistence type="predicted"/>
<dbReference type="STRING" id="395961.Cyan7425_4333"/>
<dbReference type="Pfam" id="PF14907">
    <property type="entry name" value="NTP_transf_5"/>
    <property type="match status" value="1"/>
</dbReference>
<dbReference type="Gene3D" id="3.30.460.40">
    <property type="match status" value="1"/>
</dbReference>
<evidence type="ECO:0000313" key="1">
    <source>
        <dbReference type="EMBL" id="ACL46643.1"/>
    </source>
</evidence>
<dbReference type="AlphaFoldDB" id="B8HYI9"/>
<gene>
    <name evidence="1" type="ordered locus">Cyan7425_4333</name>
</gene>
<dbReference type="EMBL" id="CP001344">
    <property type="protein sequence ID" value="ACL46643.1"/>
    <property type="molecule type" value="Genomic_DNA"/>
</dbReference>
<dbReference type="eggNOG" id="COG1216">
    <property type="taxonomic scope" value="Bacteria"/>
</dbReference>
<dbReference type="InterPro" id="IPR039498">
    <property type="entry name" value="NTP_transf_5"/>
</dbReference>
<protein>
    <recommendedName>
        <fullName evidence="2">Nucleotidyltransferase family protein</fullName>
    </recommendedName>
</protein>
<evidence type="ECO:0008006" key="2">
    <source>
        <dbReference type="Google" id="ProtNLM"/>
    </source>
</evidence>
<organism evidence="1">
    <name type="scientific">Cyanothece sp. (strain PCC 7425 / ATCC 29141)</name>
    <dbReference type="NCBI Taxonomy" id="395961"/>
    <lineage>
        <taxon>Bacteria</taxon>
        <taxon>Bacillati</taxon>
        <taxon>Cyanobacteriota</taxon>
        <taxon>Cyanophyceae</taxon>
        <taxon>Gomontiellales</taxon>
        <taxon>Cyanothecaceae</taxon>
        <taxon>Cyanothece</taxon>
    </lineage>
</organism>
<name>B8HYI9_CYAP4</name>
<dbReference type="KEGG" id="cyn:Cyan7425_4333"/>
<reference evidence="1" key="1">
    <citation type="submission" date="2009-01" db="EMBL/GenBank/DDBJ databases">
        <title>Complete sequence of chromosome Cyanothece sp. PCC 7425.</title>
        <authorList>
            <consortium name="US DOE Joint Genome Institute"/>
            <person name="Lucas S."/>
            <person name="Copeland A."/>
            <person name="Lapidus A."/>
            <person name="Glavina del Rio T."/>
            <person name="Dalin E."/>
            <person name="Tice H."/>
            <person name="Bruce D."/>
            <person name="Goodwin L."/>
            <person name="Pitluck S."/>
            <person name="Sims D."/>
            <person name="Meineke L."/>
            <person name="Brettin T."/>
            <person name="Detter J.C."/>
            <person name="Han C."/>
            <person name="Larimer F."/>
            <person name="Land M."/>
            <person name="Hauser L."/>
            <person name="Kyrpides N."/>
            <person name="Ovchinnikova G."/>
            <person name="Liberton M."/>
            <person name="Stoeckel J."/>
            <person name="Banerjee A."/>
            <person name="Singh A."/>
            <person name="Page L."/>
            <person name="Sato H."/>
            <person name="Zhao L."/>
            <person name="Sherman L."/>
            <person name="Pakrasi H."/>
            <person name="Richardson P."/>
        </authorList>
    </citation>
    <scope>NUCLEOTIDE SEQUENCE</scope>
    <source>
        <strain evidence="1">PCC 7425</strain>
    </source>
</reference>